<dbReference type="InterPro" id="IPR045863">
    <property type="entry name" value="CorA_TM1_TM2"/>
</dbReference>
<keyword evidence="3 5" id="KW-1133">Transmembrane helix</keyword>
<gene>
    <name evidence="6" type="ORF">PGQ11_002349</name>
</gene>
<dbReference type="Gene3D" id="1.20.58.340">
    <property type="entry name" value="Magnesium transport protein CorA, transmembrane region"/>
    <property type="match status" value="1"/>
</dbReference>
<dbReference type="InterPro" id="IPR002523">
    <property type="entry name" value="MgTranspt_CorA/ZnTranspt_ZntB"/>
</dbReference>
<dbReference type="Pfam" id="PF01544">
    <property type="entry name" value="CorA"/>
    <property type="match status" value="1"/>
</dbReference>
<feature type="transmembrane region" description="Helical" evidence="5">
    <location>
        <begin position="423"/>
        <end position="442"/>
    </location>
</feature>
<name>A0ABR2JIR8_9PEZI</name>
<evidence type="ECO:0000313" key="6">
    <source>
        <dbReference type="EMBL" id="KAK8877403.1"/>
    </source>
</evidence>
<evidence type="ECO:0000256" key="5">
    <source>
        <dbReference type="SAM" id="Phobius"/>
    </source>
</evidence>
<reference evidence="6 7" key="1">
    <citation type="journal article" date="2024" name="IMA Fungus">
        <title>Apiospora arundinis, a panoply of carbohydrate-active enzymes and secondary metabolites.</title>
        <authorList>
            <person name="Sorensen T."/>
            <person name="Petersen C."/>
            <person name="Muurmann A.T."/>
            <person name="Christiansen J.V."/>
            <person name="Brundto M.L."/>
            <person name="Overgaard C.K."/>
            <person name="Boysen A.T."/>
            <person name="Wollenberg R.D."/>
            <person name="Larsen T.O."/>
            <person name="Sorensen J.L."/>
            <person name="Nielsen K.L."/>
            <person name="Sondergaard T.E."/>
        </authorList>
    </citation>
    <scope>NUCLEOTIDE SEQUENCE [LARGE SCALE GENOMIC DNA]</scope>
    <source>
        <strain evidence="6 7">AAU 773</strain>
    </source>
</reference>
<evidence type="ECO:0000256" key="4">
    <source>
        <dbReference type="ARBA" id="ARBA00023136"/>
    </source>
</evidence>
<evidence type="ECO:0000256" key="1">
    <source>
        <dbReference type="ARBA" id="ARBA00004141"/>
    </source>
</evidence>
<protein>
    <submittedName>
        <fullName evidence="6">Zinc transport</fullName>
    </submittedName>
</protein>
<keyword evidence="2 5" id="KW-0812">Transmembrane</keyword>
<evidence type="ECO:0000256" key="2">
    <source>
        <dbReference type="ARBA" id="ARBA00022692"/>
    </source>
</evidence>
<evidence type="ECO:0000256" key="3">
    <source>
        <dbReference type="ARBA" id="ARBA00022989"/>
    </source>
</evidence>
<accession>A0ABR2JIR8</accession>
<evidence type="ECO:0000313" key="7">
    <source>
        <dbReference type="Proteomes" id="UP001390339"/>
    </source>
</evidence>
<sequence length="491" mass="55650">MPSSGQTYRDFVRAQSLSNPCLESLVGYLGRISPAPRNDQYSIHHIQVRQDGLVTAHTDLNGVKSLIDETSNPKPEKSLGSILVIEDICPATVELLGRRLGIDPIFFCDHINTAFPRTGSDPLPPHIVSFPSMIRNRGFVNIHSQRILDLGYIADSTIASYDVSVSGNYGRSARRLVPIANRQIALVRSCCSVLLKQFPGRPWLCIILIDPVPDVYHIRSNLLVSPRSPYLAQEQASLTRFEDFRDIPLISSTLPPKHQQNAAISRRCFRETLLGYFESLPPGLDPHNPTILGMSYYPLRIIAAEWMQYTHLMSRYVKHYEFSLKDDLHLRLHREDIVDLQRWRRRSNQTLHKLMLTEQFIDHRRGAEPNQALWSDVLDDYRFLTTRVEKYRSSLELIVPLATAMAQIADTRKSMLEASSVKHLTLIALVFVPLAYVASVFSMSDGYAPGGPNFWVYLAFAVPLMLVIVGLSFVSKARTVRMVTWLKGLLK</sequence>
<dbReference type="Proteomes" id="UP001390339">
    <property type="component" value="Unassembled WGS sequence"/>
</dbReference>
<dbReference type="EMBL" id="JAPCWZ010000002">
    <property type="protein sequence ID" value="KAK8877403.1"/>
    <property type="molecule type" value="Genomic_DNA"/>
</dbReference>
<comment type="subcellular location">
    <subcellularLocation>
        <location evidence="1">Membrane</location>
        <topology evidence="1">Multi-pass membrane protein</topology>
    </subcellularLocation>
</comment>
<proteinExistence type="predicted"/>
<keyword evidence="7" id="KW-1185">Reference proteome</keyword>
<comment type="caution">
    <text evidence="6">The sequence shown here is derived from an EMBL/GenBank/DDBJ whole genome shotgun (WGS) entry which is preliminary data.</text>
</comment>
<organism evidence="6 7">
    <name type="scientific">Apiospora arundinis</name>
    <dbReference type="NCBI Taxonomy" id="335852"/>
    <lineage>
        <taxon>Eukaryota</taxon>
        <taxon>Fungi</taxon>
        <taxon>Dikarya</taxon>
        <taxon>Ascomycota</taxon>
        <taxon>Pezizomycotina</taxon>
        <taxon>Sordariomycetes</taxon>
        <taxon>Xylariomycetidae</taxon>
        <taxon>Amphisphaeriales</taxon>
        <taxon>Apiosporaceae</taxon>
        <taxon>Apiospora</taxon>
    </lineage>
</organism>
<keyword evidence="4 5" id="KW-0472">Membrane</keyword>
<dbReference type="SUPFAM" id="SSF144083">
    <property type="entry name" value="Magnesium transport protein CorA, transmembrane region"/>
    <property type="match status" value="1"/>
</dbReference>
<feature type="transmembrane region" description="Helical" evidence="5">
    <location>
        <begin position="454"/>
        <end position="474"/>
    </location>
</feature>